<protein>
    <recommendedName>
        <fullName evidence="6">Sigma factor regulator N-terminal</fullName>
    </recommendedName>
</protein>
<reference evidence="4 5" key="1">
    <citation type="submission" date="2021-03" db="EMBL/GenBank/DDBJ databases">
        <title>Genomic Encyclopedia of Type Strains, Phase IV (KMG-IV): sequencing the most valuable type-strain genomes for metagenomic binning, comparative biology and taxonomic classification.</title>
        <authorList>
            <person name="Goeker M."/>
        </authorList>
    </citation>
    <scope>NUCLEOTIDE SEQUENCE [LARGE SCALE GENOMIC DNA]</scope>
    <source>
        <strain evidence="4 5">DSM 26048</strain>
    </source>
</reference>
<organism evidence="4 5">
    <name type="scientific">Paenibacillus eucommiae</name>
    <dbReference type="NCBI Taxonomy" id="1355755"/>
    <lineage>
        <taxon>Bacteria</taxon>
        <taxon>Bacillati</taxon>
        <taxon>Bacillota</taxon>
        <taxon>Bacilli</taxon>
        <taxon>Bacillales</taxon>
        <taxon>Paenibacillaceae</taxon>
        <taxon>Paenibacillus</taxon>
    </lineage>
</organism>
<keyword evidence="1" id="KW-1133">Transmembrane helix</keyword>
<feature type="domain" description="Sigma factor regulator C-terminal" evidence="2">
    <location>
        <begin position="211"/>
        <end position="386"/>
    </location>
</feature>
<dbReference type="Proteomes" id="UP001519287">
    <property type="component" value="Unassembled WGS sequence"/>
</dbReference>
<evidence type="ECO:0000313" key="4">
    <source>
        <dbReference type="EMBL" id="MBP1996878.1"/>
    </source>
</evidence>
<feature type="transmembrane region" description="Helical" evidence="1">
    <location>
        <begin position="77"/>
        <end position="102"/>
    </location>
</feature>
<dbReference type="InterPro" id="IPR029101">
    <property type="entry name" value="Sigma_reg_N"/>
</dbReference>
<evidence type="ECO:0000256" key="1">
    <source>
        <dbReference type="SAM" id="Phobius"/>
    </source>
</evidence>
<evidence type="ECO:0000259" key="2">
    <source>
        <dbReference type="Pfam" id="PF13791"/>
    </source>
</evidence>
<comment type="caution">
    <text evidence="4">The sequence shown here is derived from an EMBL/GenBank/DDBJ whole genome shotgun (WGS) entry which is preliminary data.</text>
</comment>
<keyword evidence="1" id="KW-0812">Transmembrane</keyword>
<keyword evidence="1" id="KW-0472">Membrane</keyword>
<gene>
    <name evidence="4" type="ORF">J2Z66_008556</name>
</gene>
<evidence type="ECO:0008006" key="6">
    <source>
        <dbReference type="Google" id="ProtNLM"/>
    </source>
</evidence>
<evidence type="ECO:0000259" key="3">
    <source>
        <dbReference type="Pfam" id="PF13800"/>
    </source>
</evidence>
<proteinExistence type="predicted"/>
<dbReference type="EMBL" id="JAGGLB010000059">
    <property type="protein sequence ID" value="MBP1996878.1"/>
    <property type="molecule type" value="Genomic_DNA"/>
</dbReference>
<sequence length="395" mass="44749">MSEEFKRKLQDYADGKLADADREEVEREIEKMEVYQTYLEEHVAKGSTSIHEQNVVRSDPPIREKRIIRRGKWKARLTNTLTVLLILLAVTIVSSISTGLFYGRGEPNRMEIYRDVVSTTVALTRPNVEVHLNGQMNLFFTMDLSGKLQKKIGDAQSVIGDFAIPFLWAQPGLVTTTLNESSSNGSGHFYNPNIKGLESERHMGSGDWGMLEKLPEGTVAEVFLSFDRLFTTDELLKLFENKNMIPTWFAADTGPEKTPDDSGVVFNPVGFPYFPIWHYDDMNTRSSTEVKRGLLGKTVTSVSASPGIDAYGDGEIRNENFMKSLHLLQEHKSVAKKIAPFLKIDEVITYLEENGVKLYGAVITGPTKELLQLRQEAWVKEMVLGEVRLWNWHDR</sequence>
<dbReference type="InterPro" id="IPR025672">
    <property type="entry name" value="Sigma_reg_C_dom"/>
</dbReference>
<dbReference type="RefSeq" id="WP_209979711.1">
    <property type="nucleotide sequence ID" value="NZ_JAGGLB010000059.1"/>
</dbReference>
<accession>A0ABS4JAK2</accession>
<feature type="domain" description="Sigma factor regulator N-terminal" evidence="3">
    <location>
        <begin position="65"/>
        <end position="156"/>
    </location>
</feature>
<evidence type="ECO:0000313" key="5">
    <source>
        <dbReference type="Proteomes" id="UP001519287"/>
    </source>
</evidence>
<dbReference type="Pfam" id="PF13800">
    <property type="entry name" value="Sigma_reg_N"/>
    <property type="match status" value="1"/>
</dbReference>
<dbReference type="Pfam" id="PF13791">
    <property type="entry name" value="Sigma_reg_C"/>
    <property type="match status" value="1"/>
</dbReference>
<keyword evidence="5" id="KW-1185">Reference proteome</keyword>
<name>A0ABS4JAK2_9BACL</name>